<evidence type="ECO:0008006" key="3">
    <source>
        <dbReference type="Google" id="ProtNLM"/>
    </source>
</evidence>
<proteinExistence type="predicted"/>
<dbReference type="Proteomes" id="UP001064106">
    <property type="component" value="Unassembled WGS sequence"/>
</dbReference>
<name>A0ABT2QZ97_9GAMM</name>
<accession>A0ABT2QZ97</accession>
<gene>
    <name evidence="1" type="ORF">MA04_02155</name>
</gene>
<dbReference type="RefSeq" id="WP_262460427.1">
    <property type="nucleotide sequence ID" value="NZ_ARXS01000011.1"/>
</dbReference>
<evidence type="ECO:0000313" key="2">
    <source>
        <dbReference type="Proteomes" id="UP001064106"/>
    </source>
</evidence>
<evidence type="ECO:0000313" key="1">
    <source>
        <dbReference type="EMBL" id="MCU5782855.1"/>
    </source>
</evidence>
<dbReference type="GeneID" id="94685983"/>
<protein>
    <recommendedName>
        <fullName evidence="3">Transcriptional regulator HTH-type FeoC domain-containing protein</fullName>
    </recommendedName>
</protein>
<dbReference type="EMBL" id="ARXS01000011">
    <property type="protein sequence ID" value="MCU5782855.1"/>
    <property type="molecule type" value="Genomic_DNA"/>
</dbReference>
<sequence length="99" mass="11253">MDAAAFNHELDAHLARSGRVDRDTFERLLQAHQYGTATPMQWLEGKLRLLHKRLSSGQALWLYQPCSGACLECHTETDFMGWAGQYFPEAKVDQPRGMS</sequence>
<reference evidence="1" key="1">
    <citation type="submission" date="2012-09" db="EMBL/GenBank/DDBJ databases">
        <title>Genome Sequence of alkane-degrading Bacterium Alcanivorax balearicus MACL04.</title>
        <authorList>
            <person name="Lai Q."/>
            <person name="Shao Z."/>
        </authorList>
    </citation>
    <scope>NUCLEOTIDE SEQUENCE</scope>
    <source>
        <strain evidence="1">MACL04</strain>
    </source>
</reference>
<keyword evidence="2" id="KW-1185">Reference proteome</keyword>
<organism evidence="1 2">
    <name type="scientific">Alloalcanivorax balearicus MACL04</name>
    <dbReference type="NCBI Taxonomy" id="1177182"/>
    <lineage>
        <taxon>Bacteria</taxon>
        <taxon>Pseudomonadati</taxon>
        <taxon>Pseudomonadota</taxon>
        <taxon>Gammaproteobacteria</taxon>
        <taxon>Oceanospirillales</taxon>
        <taxon>Alcanivoracaceae</taxon>
        <taxon>Alloalcanivorax</taxon>
    </lineage>
</organism>
<comment type="caution">
    <text evidence="1">The sequence shown here is derived from an EMBL/GenBank/DDBJ whole genome shotgun (WGS) entry which is preliminary data.</text>
</comment>